<name>A0ABW0IP21_9HYPH</name>
<evidence type="ECO:0000313" key="4">
    <source>
        <dbReference type="EMBL" id="MFC5418866.1"/>
    </source>
</evidence>
<dbReference type="CDD" id="cd04301">
    <property type="entry name" value="NAT_SF"/>
    <property type="match status" value="1"/>
</dbReference>
<accession>A0ABW0IP21</accession>
<reference evidence="5" key="1">
    <citation type="journal article" date="2019" name="Int. J. Syst. Evol. Microbiol.">
        <title>The Global Catalogue of Microorganisms (GCM) 10K type strain sequencing project: providing services to taxonomists for standard genome sequencing and annotation.</title>
        <authorList>
            <consortium name="The Broad Institute Genomics Platform"/>
            <consortium name="The Broad Institute Genome Sequencing Center for Infectious Disease"/>
            <person name="Wu L."/>
            <person name="Ma J."/>
        </authorList>
    </citation>
    <scope>NUCLEOTIDE SEQUENCE [LARGE SCALE GENOMIC DNA]</scope>
    <source>
        <strain evidence="5">NCAIM B.01391</strain>
    </source>
</reference>
<dbReference type="Pfam" id="PF00583">
    <property type="entry name" value="Acetyltransf_1"/>
    <property type="match status" value="1"/>
</dbReference>
<dbReference type="SUPFAM" id="SSF55729">
    <property type="entry name" value="Acyl-CoA N-acyltransferases (Nat)"/>
    <property type="match status" value="1"/>
</dbReference>
<organism evidence="4 5">
    <name type="scientific">Bosea eneae</name>
    <dbReference type="NCBI Taxonomy" id="151454"/>
    <lineage>
        <taxon>Bacteria</taxon>
        <taxon>Pseudomonadati</taxon>
        <taxon>Pseudomonadota</taxon>
        <taxon>Alphaproteobacteria</taxon>
        <taxon>Hyphomicrobiales</taxon>
        <taxon>Boseaceae</taxon>
        <taxon>Bosea</taxon>
    </lineage>
</organism>
<evidence type="ECO:0000313" key="5">
    <source>
        <dbReference type="Proteomes" id="UP001596053"/>
    </source>
</evidence>
<evidence type="ECO:0000259" key="3">
    <source>
        <dbReference type="PROSITE" id="PS51186"/>
    </source>
</evidence>
<dbReference type="Gene3D" id="3.40.630.30">
    <property type="match status" value="1"/>
</dbReference>
<proteinExistence type="predicted"/>
<dbReference type="PROSITE" id="PS51186">
    <property type="entry name" value="GNAT"/>
    <property type="match status" value="1"/>
</dbReference>
<comment type="caution">
    <text evidence="4">The sequence shown here is derived from an EMBL/GenBank/DDBJ whole genome shotgun (WGS) entry which is preliminary data.</text>
</comment>
<keyword evidence="2 4" id="KW-0012">Acyltransferase</keyword>
<dbReference type="InterPro" id="IPR050832">
    <property type="entry name" value="Bact_Acetyltransf"/>
</dbReference>
<keyword evidence="5" id="KW-1185">Reference proteome</keyword>
<evidence type="ECO:0000256" key="1">
    <source>
        <dbReference type="ARBA" id="ARBA00022679"/>
    </source>
</evidence>
<keyword evidence="1 4" id="KW-0808">Transferase</keyword>
<dbReference type="Proteomes" id="UP001596053">
    <property type="component" value="Unassembled WGS sequence"/>
</dbReference>
<evidence type="ECO:0000256" key="2">
    <source>
        <dbReference type="ARBA" id="ARBA00023315"/>
    </source>
</evidence>
<sequence>MTGPSSITIRALGASDAEAFRTLRLAGLADTPEAFGASLADESAHPLERFTERLTPPAPSRVFGAFSGPDLVGIAGFLAYDGEKHRHIGLLWGVYLLPAQRGRGIAARLIETLIAHARQHVVVLHADVGVDNRAARRLYDSLGFKLYGVQPKALCVDGRYIDEAMLALDFTED</sequence>
<gene>
    <name evidence="4" type="ORF">ACFPOB_04725</name>
</gene>
<dbReference type="EC" id="2.3.-.-" evidence="4"/>
<feature type="domain" description="N-acetyltransferase" evidence="3">
    <location>
        <begin position="7"/>
        <end position="162"/>
    </location>
</feature>
<protein>
    <submittedName>
        <fullName evidence="4">GNAT family N-acetyltransferase</fullName>
        <ecNumber evidence="4">2.3.-.-</ecNumber>
    </submittedName>
</protein>
<dbReference type="InterPro" id="IPR000182">
    <property type="entry name" value="GNAT_dom"/>
</dbReference>
<dbReference type="EMBL" id="JBHSLW010000006">
    <property type="protein sequence ID" value="MFC5418866.1"/>
    <property type="molecule type" value="Genomic_DNA"/>
</dbReference>
<dbReference type="RefSeq" id="WP_377796308.1">
    <property type="nucleotide sequence ID" value="NZ_JBHSLW010000006.1"/>
</dbReference>
<dbReference type="PANTHER" id="PTHR43877">
    <property type="entry name" value="AMINOALKYLPHOSPHONATE N-ACETYLTRANSFERASE-RELATED-RELATED"/>
    <property type="match status" value="1"/>
</dbReference>
<dbReference type="InterPro" id="IPR016181">
    <property type="entry name" value="Acyl_CoA_acyltransferase"/>
</dbReference>
<dbReference type="GO" id="GO:0016746">
    <property type="term" value="F:acyltransferase activity"/>
    <property type="evidence" value="ECO:0007669"/>
    <property type="project" value="UniProtKB-KW"/>
</dbReference>